<dbReference type="AlphaFoldDB" id="A0A9X3UH45"/>
<dbReference type="PROSITE" id="PS01124">
    <property type="entry name" value="HTH_ARAC_FAMILY_2"/>
    <property type="match status" value="1"/>
</dbReference>
<dbReference type="PANTHER" id="PTHR47893:SF1">
    <property type="entry name" value="REGULATORY PROTEIN PCHR"/>
    <property type="match status" value="1"/>
</dbReference>
<feature type="domain" description="HTH araC/xylS-type" evidence="4">
    <location>
        <begin position="235"/>
        <end position="333"/>
    </location>
</feature>
<keyword evidence="2" id="KW-0238">DNA-binding</keyword>
<dbReference type="SMART" id="SM00342">
    <property type="entry name" value="HTH_ARAC"/>
    <property type="match status" value="1"/>
</dbReference>
<dbReference type="InterPro" id="IPR020449">
    <property type="entry name" value="Tscrpt_reg_AraC-type_HTH"/>
</dbReference>
<dbReference type="Proteomes" id="UP001151234">
    <property type="component" value="Unassembled WGS sequence"/>
</dbReference>
<dbReference type="GO" id="GO:0003700">
    <property type="term" value="F:DNA-binding transcription factor activity"/>
    <property type="evidence" value="ECO:0007669"/>
    <property type="project" value="InterPro"/>
</dbReference>
<keyword evidence="6" id="KW-1185">Reference proteome</keyword>
<evidence type="ECO:0000313" key="6">
    <source>
        <dbReference type="Proteomes" id="UP001151234"/>
    </source>
</evidence>
<gene>
    <name evidence="5" type="ORF">OQ273_06190</name>
</gene>
<dbReference type="Gene3D" id="1.10.10.60">
    <property type="entry name" value="Homeodomain-like"/>
    <property type="match status" value="1"/>
</dbReference>
<dbReference type="EMBL" id="JAPJZI010000001">
    <property type="protein sequence ID" value="MDA5398160.1"/>
    <property type="molecule type" value="Genomic_DNA"/>
</dbReference>
<keyword evidence="3" id="KW-0804">Transcription</keyword>
<accession>A0A9X3UH45</accession>
<evidence type="ECO:0000256" key="2">
    <source>
        <dbReference type="ARBA" id="ARBA00023125"/>
    </source>
</evidence>
<dbReference type="PANTHER" id="PTHR47893">
    <property type="entry name" value="REGULATORY PROTEIN PCHR"/>
    <property type="match status" value="1"/>
</dbReference>
<keyword evidence="1" id="KW-0805">Transcription regulation</keyword>
<evidence type="ECO:0000256" key="1">
    <source>
        <dbReference type="ARBA" id="ARBA00023015"/>
    </source>
</evidence>
<dbReference type="PRINTS" id="PR00032">
    <property type="entry name" value="HTHARAC"/>
</dbReference>
<dbReference type="SUPFAM" id="SSF46689">
    <property type="entry name" value="Homeodomain-like"/>
    <property type="match status" value="1"/>
</dbReference>
<dbReference type="Pfam" id="PF12833">
    <property type="entry name" value="HTH_18"/>
    <property type="match status" value="1"/>
</dbReference>
<evidence type="ECO:0000259" key="4">
    <source>
        <dbReference type="PROSITE" id="PS01124"/>
    </source>
</evidence>
<dbReference type="RefSeq" id="WP_267989599.1">
    <property type="nucleotide sequence ID" value="NZ_JAPJZI010000001.1"/>
</dbReference>
<dbReference type="InterPro" id="IPR053142">
    <property type="entry name" value="PchR_regulatory_protein"/>
</dbReference>
<comment type="caution">
    <text evidence="5">The sequence shown here is derived from an EMBL/GenBank/DDBJ whole genome shotgun (WGS) entry which is preliminary data.</text>
</comment>
<dbReference type="InterPro" id="IPR018060">
    <property type="entry name" value="HTH_AraC"/>
</dbReference>
<evidence type="ECO:0000256" key="3">
    <source>
        <dbReference type="ARBA" id="ARBA00023163"/>
    </source>
</evidence>
<dbReference type="InterPro" id="IPR009057">
    <property type="entry name" value="Homeodomain-like_sf"/>
</dbReference>
<evidence type="ECO:0000313" key="5">
    <source>
        <dbReference type="EMBL" id="MDA5398160.1"/>
    </source>
</evidence>
<organism evidence="5 6">
    <name type="scientific">Hoeflea prorocentri</name>
    <dbReference type="NCBI Taxonomy" id="1922333"/>
    <lineage>
        <taxon>Bacteria</taxon>
        <taxon>Pseudomonadati</taxon>
        <taxon>Pseudomonadota</taxon>
        <taxon>Alphaproteobacteria</taxon>
        <taxon>Hyphomicrobiales</taxon>
        <taxon>Rhizobiaceae</taxon>
        <taxon>Hoeflea</taxon>
    </lineage>
</organism>
<protein>
    <submittedName>
        <fullName evidence="5">AraC family transcriptional regulator</fullName>
    </submittedName>
</protein>
<name>A0A9X3UH45_9HYPH</name>
<sequence length="339" mass="38155">MKLELPELPALSLTGNGRQLRETVFADSLPESLGDGDIRLNLSGVEGDGQVEFVELDPWCNLIVSRCYWKQPGALRYRGEGWIRFNFCLAADATFVFDQHGAYELKGSELRVFHQPNGIDCGHIIRPKARSVCVTLSLHRDQMIRRMREIPELAGTALARIADDDGFFFERLGQRPEALRAVRDLLDNPYGGSLRAHYIRAKSEGLLCAAFDAMLERNVEQRGPLMREADWRRVETAKMHIDHDILAVPSVERLALMVGLNRNKLSYGFRHRFNVTISRYVAGERLELAWRLLEAGQLSVSQIADQVGYAHVSSFSAAFKAHFGLSPGKIAACMRESLQ</sequence>
<proteinExistence type="predicted"/>
<reference evidence="5" key="1">
    <citation type="submission" date="2022-11" db="EMBL/GenBank/DDBJ databases">
        <title>Draft genome sequence of Hoeflea poritis E7-10 and Hoeflea prorocentri PM5-8, separated from scleractinian coral Porites lutea and marine dinoflagellate.</title>
        <authorList>
            <person name="Zhang G."/>
            <person name="Wei Q."/>
            <person name="Cai L."/>
        </authorList>
    </citation>
    <scope>NUCLEOTIDE SEQUENCE</scope>
    <source>
        <strain evidence="5">PM5-8</strain>
    </source>
</reference>
<dbReference type="GO" id="GO:0043565">
    <property type="term" value="F:sequence-specific DNA binding"/>
    <property type="evidence" value="ECO:0007669"/>
    <property type="project" value="InterPro"/>
</dbReference>